<sequence length="388" mass="42310">MILFTITLLATLAALPATVADPWADKYGGFPDPAFAGVATFAHLDHQRCLDQPELPLDLAIIGVPYDSAVTFRPGARFGPYGLRSGSRRQATARGYSQTLGINPYDGRLSVFDCGDVPVIPNDPAVAIDQVRAAYSSLLSRKVVSPERMKDLGYAKGLDGEYHPRMVTLGGITPFWNPNRYRTLSGQNKIGHGTFFWHAYEAGYIKPNSSIHAGVRTRYTGPSDLDDDITAGFQLVHAFDIDDLGVPEVVRRIKERIGNSPVVISLDVDVMDPSTAPASMYPLHLDWTPLIEVKICPILAGTPESGGWTSRELRRIIQSLQRLNVVAFDIVELSPAYDTNDSLDCPAEISAIAAADCAYDFLCLYALGTDAKLVAEDTEELSPSHQEL</sequence>
<dbReference type="EMBL" id="JASBWS010000012">
    <property type="protein sequence ID" value="KAJ9113584.1"/>
    <property type="molecule type" value="Genomic_DNA"/>
</dbReference>
<comment type="caution">
    <text evidence="1">The sequence shown here is derived from an EMBL/GenBank/DDBJ whole genome shotgun (WGS) entry which is preliminary data.</text>
</comment>
<protein>
    <submittedName>
        <fullName evidence="1">Uncharacterized protein</fullName>
    </submittedName>
</protein>
<keyword evidence="2" id="KW-1185">Reference proteome</keyword>
<proteinExistence type="predicted"/>
<dbReference type="Proteomes" id="UP001230649">
    <property type="component" value="Unassembled WGS sequence"/>
</dbReference>
<name>A0ACC2WQT3_9TREE</name>
<reference evidence="1" key="1">
    <citation type="submission" date="2023-04" db="EMBL/GenBank/DDBJ databases">
        <title>Draft Genome sequencing of Naganishia species isolated from polar environments using Oxford Nanopore Technology.</title>
        <authorList>
            <person name="Leo P."/>
            <person name="Venkateswaran K."/>
        </authorList>
    </citation>
    <scope>NUCLEOTIDE SEQUENCE</scope>
    <source>
        <strain evidence="1">MNA-CCFEE 5262</strain>
    </source>
</reference>
<evidence type="ECO:0000313" key="2">
    <source>
        <dbReference type="Proteomes" id="UP001230649"/>
    </source>
</evidence>
<organism evidence="1 2">
    <name type="scientific">Naganishia adeliensis</name>
    <dbReference type="NCBI Taxonomy" id="92952"/>
    <lineage>
        <taxon>Eukaryota</taxon>
        <taxon>Fungi</taxon>
        <taxon>Dikarya</taxon>
        <taxon>Basidiomycota</taxon>
        <taxon>Agaricomycotina</taxon>
        <taxon>Tremellomycetes</taxon>
        <taxon>Filobasidiales</taxon>
        <taxon>Filobasidiaceae</taxon>
        <taxon>Naganishia</taxon>
    </lineage>
</organism>
<accession>A0ACC2WQT3</accession>
<gene>
    <name evidence="1" type="ORF">QFC20_001936</name>
</gene>
<evidence type="ECO:0000313" key="1">
    <source>
        <dbReference type="EMBL" id="KAJ9113584.1"/>
    </source>
</evidence>